<evidence type="ECO:0000313" key="3">
    <source>
        <dbReference type="Proteomes" id="UP001431209"/>
    </source>
</evidence>
<feature type="region of interest" description="Disordered" evidence="1">
    <location>
        <begin position="481"/>
        <end position="529"/>
    </location>
</feature>
<dbReference type="GO" id="GO:0005085">
    <property type="term" value="F:guanyl-nucleotide exchange factor activity"/>
    <property type="evidence" value="ECO:0007669"/>
    <property type="project" value="InterPro"/>
</dbReference>
<evidence type="ECO:0000313" key="2">
    <source>
        <dbReference type="EMBL" id="KAL0480870.1"/>
    </source>
</evidence>
<keyword evidence="3" id="KW-1185">Reference proteome</keyword>
<protein>
    <submittedName>
        <fullName evidence="2">Dedicator of cytokinesis protein Dock</fullName>
    </submittedName>
</protein>
<feature type="compositionally biased region" description="Polar residues" evidence="1">
    <location>
        <begin position="494"/>
        <end position="506"/>
    </location>
</feature>
<comment type="caution">
    <text evidence="2">The sequence shown here is derived from an EMBL/GenBank/DDBJ whole genome shotgun (WGS) entry which is preliminary data.</text>
</comment>
<dbReference type="GO" id="GO:0007264">
    <property type="term" value="P:small GTPase-mediated signal transduction"/>
    <property type="evidence" value="ECO:0007669"/>
    <property type="project" value="InterPro"/>
</dbReference>
<dbReference type="AlphaFoldDB" id="A0AAW2YVR1"/>
<feature type="compositionally biased region" description="Polar residues" evidence="1">
    <location>
        <begin position="169"/>
        <end position="182"/>
    </location>
</feature>
<evidence type="ECO:0000256" key="1">
    <source>
        <dbReference type="SAM" id="MobiDB-lite"/>
    </source>
</evidence>
<sequence length="641" mass="72949">MENSPRDADKLSINTNTEDDILSVVEEEIPDVIDLNEFASNIRNFPNAIFTCILNIYNESENKKKQKARSKSTLTGEPSRKTVDKSLFPLRDDAIVLQTTTLPECLLKEYEHPNVLKEMGNLDPHLQYAYSHLYERQTTEVIVNNEYVRRNLDEDIEQKSRVIGGLDSAPSNRLSEVPTNPGSTPPPAGAFGSMTPSSMSILRMEDDQERKATGSDPDNSFNERRAPSMIFDEEHARSSLTLASSPENIEDYDTCSEIIDPEHVFDDVTKRILSINDPSFNYEPMELSPMVDRKSKACPPFAPKPLEKRLLFTLQKFKLDAGKLEPLFVTIFLYNTAKGCRVSENFYYAVNTDRKVLNQVSIKSLPLEMQSEEEIQQAIFTVEEPNPNIYVIIFVEKVLQQGGGKDNYTKSKDRKETAKSAVFSKIKEAWDTTPRFRMPLMWSYEPLYEVEINPNYVPKVASPQNEMSGANTIRKSVVDTLKKSSNSERSSISFNTRRSVASNQEVDGSPSSTNSISSPISPNNHQPHQHTYYSNIIQLREDQQLKIRKGLLTLTNMIAFDSTCYNGKSKFDLNREILLPDKKREMVGGYFLLEVEELDFNKIEDLVYGDSPRNCFRSRKGILQSIQNRSSICIDERIGRI</sequence>
<feature type="region of interest" description="Disordered" evidence="1">
    <location>
        <begin position="162"/>
        <end position="196"/>
    </location>
</feature>
<organism evidence="2 3">
    <name type="scientific">Acrasis kona</name>
    <dbReference type="NCBI Taxonomy" id="1008807"/>
    <lineage>
        <taxon>Eukaryota</taxon>
        <taxon>Discoba</taxon>
        <taxon>Heterolobosea</taxon>
        <taxon>Tetramitia</taxon>
        <taxon>Eutetramitia</taxon>
        <taxon>Acrasidae</taxon>
        <taxon>Acrasis</taxon>
    </lineage>
</organism>
<dbReference type="InterPro" id="IPR026791">
    <property type="entry name" value="DOCK"/>
</dbReference>
<feature type="compositionally biased region" description="Low complexity" evidence="1">
    <location>
        <begin position="509"/>
        <end position="524"/>
    </location>
</feature>
<gene>
    <name evidence="2" type="ORF">AKO1_004044</name>
</gene>
<reference evidence="2 3" key="1">
    <citation type="submission" date="2024-03" db="EMBL/GenBank/DDBJ databases">
        <title>The Acrasis kona genome and developmental transcriptomes reveal deep origins of eukaryotic multicellular pathways.</title>
        <authorList>
            <person name="Sheikh S."/>
            <person name="Fu C.-J."/>
            <person name="Brown M.W."/>
            <person name="Baldauf S.L."/>
        </authorList>
    </citation>
    <scope>NUCLEOTIDE SEQUENCE [LARGE SCALE GENOMIC DNA]</scope>
    <source>
        <strain evidence="2 3">ATCC MYA-3509</strain>
    </source>
</reference>
<dbReference type="PANTHER" id="PTHR23317">
    <property type="entry name" value="DEDICATOR OF CYTOKINESIS DOCK"/>
    <property type="match status" value="1"/>
</dbReference>
<name>A0AAW2YVR1_9EUKA</name>
<dbReference type="Proteomes" id="UP001431209">
    <property type="component" value="Unassembled WGS sequence"/>
</dbReference>
<dbReference type="PANTHER" id="PTHR23317:SF76">
    <property type="entry name" value="LD20667P"/>
    <property type="match status" value="1"/>
</dbReference>
<dbReference type="EMBL" id="JAOPGA020000701">
    <property type="protein sequence ID" value="KAL0480870.1"/>
    <property type="molecule type" value="Genomic_DNA"/>
</dbReference>
<proteinExistence type="predicted"/>
<accession>A0AAW2YVR1</accession>